<evidence type="ECO:0000259" key="5">
    <source>
        <dbReference type="PROSITE" id="PS50405"/>
    </source>
</evidence>
<dbReference type="InterPro" id="IPR040079">
    <property type="entry name" value="Glutathione_S-Trfase"/>
</dbReference>
<feature type="domain" description="GST C-terminal" evidence="5">
    <location>
        <begin position="91"/>
        <end position="212"/>
    </location>
</feature>
<dbReference type="InterPro" id="IPR004045">
    <property type="entry name" value="Glutathione_S-Trfase_N"/>
</dbReference>
<accession>A0A327NAY3</accession>
<evidence type="ECO:0000259" key="4">
    <source>
        <dbReference type="PROSITE" id="PS50404"/>
    </source>
</evidence>
<dbReference type="SFLD" id="SFLDG00358">
    <property type="entry name" value="Main_(cytGST)"/>
    <property type="match status" value="1"/>
</dbReference>
<dbReference type="PROSITE" id="PS50405">
    <property type="entry name" value="GST_CTER"/>
    <property type="match status" value="1"/>
</dbReference>
<dbReference type="PANTHER" id="PTHR44051:SF19">
    <property type="entry name" value="DISULFIDE-BOND OXIDOREDUCTASE YFCG"/>
    <property type="match status" value="1"/>
</dbReference>
<evidence type="ECO:0000256" key="2">
    <source>
        <dbReference type="ARBA" id="ARBA00022679"/>
    </source>
</evidence>
<organism evidence="6 7">
    <name type="scientific">Pseudomonas fluorescens</name>
    <dbReference type="NCBI Taxonomy" id="294"/>
    <lineage>
        <taxon>Bacteria</taxon>
        <taxon>Pseudomonadati</taxon>
        <taxon>Pseudomonadota</taxon>
        <taxon>Gammaproteobacteria</taxon>
        <taxon>Pseudomonadales</taxon>
        <taxon>Pseudomonadaceae</taxon>
        <taxon>Pseudomonas</taxon>
    </lineage>
</organism>
<evidence type="ECO:0000313" key="6">
    <source>
        <dbReference type="EMBL" id="RAI72337.1"/>
    </source>
</evidence>
<comment type="similarity">
    <text evidence="1 3">Belongs to the GST superfamily.</text>
</comment>
<dbReference type="SFLD" id="SFLDS00019">
    <property type="entry name" value="Glutathione_Transferase_(cytos"/>
    <property type="match status" value="1"/>
</dbReference>
<evidence type="ECO:0000256" key="1">
    <source>
        <dbReference type="ARBA" id="ARBA00007409"/>
    </source>
</evidence>
<dbReference type="Pfam" id="PF02798">
    <property type="entry name" value="GST_N"/>
    <property type="match status" value="1"/>
</dbReference>
<dbReference type="CDD" id="cd03180">
    <property type="entry name" value="GST_C_2"/>
    <property type="match status" value="1"/>
</dbReference>
<dbReference type="InterPro" id="IPR010987">
    <property type="entry name" value="Glutathione-S-Trfase_C-like"/>
</dbReference>
<name>A0A327NAY3_PSEFL</name>
<dbReference type="SFLD" id="SFLDG01150">
    <property type="entry name" value="Main.1:_Beta-like"/>
    <property type="match status" value="1"/>
</dbReference>
<dbReference type="InterPro" id="IPR004046">
    <property type="entry name" value="GST_C"/>
</dbReference>
<dbReference type="PANTHER" id="PTHR44051">
    <property type="entry name" value="GLUTATHIONE S-TRANSFERASE-RELATED"/>
    <property type="match status" value="1"/>
</dbReference>
<dbReference type="AlphaFoldDB" id="A0A327NAY3"/>
<protein>
    <submittedName>
        <fullName evidence="6">Glutathione S-transferase</fullName>
    </submittedName>
</protein>
<feature type="domain" description="GST N-terminal" evidence="4">
    <location>
        <begin position="3"/>
        <end position="84"/>
    </location>
</feature>
<dbReference type="FunFam" id="3.40.30.10:FF:000039">
    <property type="entry name" value="Glutathione S-transferase domain"/>
    <property type="match status" value="1"/>
</dbReference>
<dbReference type="Proteomes" id="UP000249493">
    <property type="component" value="Unassembled WGS sequence"/>
</dbReference>
<reference evidence="6 7" key="1">
    <citation type="submission" date="2018-06" db="EMBL/GenBank/DDBJ databases">
        <authorList>
            <person name="Zhirakovskaya E."/>
        </authorList>
    </citation>
    <scope>NUCLEOTIDE SEQUENCE [LARGE SCALE GENOMIC DNA]</scope>
    <source>
        <strain evidence="6 7">LY3</strain>
    </source>
</reference>
<comment type="caution">
    <text evidence="6">The sequence shown here is derived from an EMBL/GenBank/DDBJ whole genome shotgun (WGS) entry which is preliminary data.</text>
</comment>
<dbReference type="Pfam" id="PF00043">
    <property type="entry name" value="GST_C"/>
    <property type="match status" value="1"/>
</dbReference>
<dbReference type="GO" id="GO:0016740">
    <property type="term" value="F:transferase activity"/>
    <property type="evidence" value="ECO:0007669"/>
    <property type="project" value="UniProtKB-KW"/>
</dbReference>
<dbReference type="SUPFAM" id="SSF52833">
    <property type="entry name" value="Thioredoxin-like"/>
    <property type="match status" value="1"/>
</dbReference>
<dbReference type="CDD" id="cd03047">
    <property type="entry name" value="GST_N_2"/>
    <property type="match status" value="1"/>
</dbReference>
<dbReference type="Gene3D" id="3.40.30.10">
    <property type="entry name" value="Glutaredoxin"/>
    <property type="match status" value="1"/>
</dbReference>
<dbReference type="PROSITE" id="PS50404">
    <property type="entry name" value="GST_NTER"/>
    <property type="match status" value="1"/>
</dbReference>
<dbReference type="InterPro" id="IPR036282">
    <property type="entry name" value="Glutathione-S-Trfase_C_sf"/>
</dbReference>
<dbReference type="SUPFAM" id="SSF47616">
    <property type="entry name" value="GST C-terminal domain-like"/>
    <property type="match status" value="1"/>
</dbReference>
<dbReference type="InterPro" id="IPR036249">
    <property type="entry name" value="Thioredoxin-like_sf"/>
</dbReference>
<dbReference type="Gene3D" id="1.20.1050.10">
    <property type="match status" value="1"/>
</dbReference>
<evidence type="ECO:0000256" key="3">
    <source>
        <dbReference type="RuleBase" id="RU003494"/>
    </source>
</evidence>
<dbReference type="EMBL" id="QLIN01000001">
    <property type="protein sequence ID" value="RAI72337.1"/>
    <property type="molecule type" value="Genomic_DNA"/>
</dbReference>
<keyword evidence="2 6" id="KW-0808">Transferase</keyword>
<dbReference type="RefSeq" id="WP_111279926.1">
    <property type="nucleotide sequence ID" value="NZ_QLIN01000001.1"/>
</dbReference>
<gene>
    <name evidence="6" type="ORF">DOZ80_01970</name>
</gene>
<sequence length="212" mass="24363">MEHTLKILGKASSINVRKVLWTCEELGIAYEREDWGSGFASTHSPEFLRFNPNAKVPVIIDEAGVLWESNTICRYLAGKHHHHHSELLPTEPAARARVEQWMDWQATELNPSWSYAFMALVRKDPEFQDAHRLEVGVRSWNQMMGILEHQLATTKAYVAGPRFTLADIVIGLSVNRWLMTPIERPDYPAVDEYFKRLAQHRGFLKHCCNGLP</sequence>
<proteinExistence type="inferred from homology"/>
<evidence type="ECO:0000313" key="7">
    <source>
        <dbReference type="Proteomes" id="UP000249493"/>
    </source>
</evidence>